<dbReference type="AlphaFoldDB" id="A0A815MXS9"/>
<dbReference type="OrthoDB" id="10021492at2759"/>
<evidence type="ECO:0000256" key="1">
    <source>
        <dbReference type="SAM" id="MobiDB-lite"/>
    </source>
</evidence>
<dbReference type="EMBL" id="CAJOBC010083786">
    <property type="protein sequence ID" value="CAF4306939.1"/>
    <property type="molecule type" value="Genomic_DNA"/>
</dbReference>
<evidence type="ECO:0000313" key="3">
    <source>
        <dbReference type="EMBL" id="CAF4306939.1"/>
    </source>
</evidence>
<evidence type="ECO:0000313" key="2">
    <source>
        <dbReference type="EMBL" id="CAF1426658.1"/>
    </source>
</evidence>
<proteinExistence type="predicted"/>
<dbReference type="Proteomes" id="UP000681722">
    <property type="component" value="Unassembled WGS sequence"/>
</dbReference>
<keyword evidence="4" id="KW-1185">Reference proteome</keyword>
<evidence type="ECO:0000313" key="4">
    <source>
        <dbReference type="Proteomes" id="UP000663829"/>
    </source>
</evidence>
<name>A0A815MXS9_9BILA</name>
<feature type="region of interest" description="Disordered" evidence="1">
    <location>
        <begin position="50"/>
        <end position="83"/>
    </location>
</feature>
<dbReference type="Proteomes" id="UP000663829">
    <property type="component" value="Unassembled WGS sequence"/>
</dbReference>
<protein>
    <submittedName>
        <fullName evidence="2">Uncharacterized protein</fullName>
    </submittedName>
</protein>
<organism evidence="2 4">
    <name type="scientific">Didymodactylos carnosus</name>
    <dbReference type="NCBI Taxonomy" id="1234261"/>
    <lineage>
        <taxon>Eukaryota</taxon>
        <taxon>Metazoa</taxon>
        <taxon>Spiralia</taxon>
        <taxon>Gnathifera</taxon>
        <taxon>Rotifera</taxon>
        <taxon>Eurotatoria</taxon>
        <taxon>Bdelloidea</taxon>
        <taxon>Philodinida</taxon>
        <taxon>Philodinidae</taxon>
        <taxon>Didymodactylos</taxon>
    </lineage>
</organism>
<dbReference type="EMBL" id="CAJNOQ010018355">
    <property type="protein sequence ID" value="CAF1426658.1"/>
    <property type="molecule type" value="Genomic_DNA"/>
</dbReference>
<accession>A0A815MXS9</accession>
<sequence>MTTSSSSSLPTTTTTEPFKFRTQIFDHLKNAGEVFENRIARPLLAFSREFRRPPSTDRSRNSTSKKSIDNNVEIKQSVDNTPPILIETNNNDNLMTPNHHTIDEIKEDNIVDNNIPVTTMDSMKTAAGNIFNSIIHTLSPKANRRQSDTIQEFRKTNCRSSSICTTTRNERLNQYQRKSKCVSFAEDIDMDNEYEENDQEKIIKNACSVADKILTSSLNVITYMSPNICENNTHQQSTLLPSSSSSSLSSISTVNDNDFNISLHRSFRRPLSSANEELCFQDLSAEIVNYVLKHAIKVLKQEQLNMKNISNDVDNNLQSIDLNIKSTEDDEDDIIDLK</sequence>
<comment type="caution">
    <text evidence="2">The sequence shown here is derived from an EMBL/GenBank/DDBJ whole genome shotgun (WGS) entry which is preliminary data.</text>
</comment>
<reference evidence="2" key="1">
    <citation type="submission" date="2021-02" db="EMBL/GenBank/DDBJ databases">
        <authorList>
            <person name="Nowell W R."/>
        </authorList>
    </citation>
    <scope>NUCLEOTIDE SEQUENCE</scope>
</reference>
<gene>
    <name evidence="2" type="ORF">GPM918_LOCUS33861</name>
    <name evidence="3" type="ORF">SRO942_LOCUS34554</name>
</gene>
<feature type="compositionally biased region" description="Polar residues" evidence="1">
    <location>
        <begin position="61"/>
        <end position="80"/>
    </location>
</feature>
<feature type="compositionally biased region" description="Basic and acidic residues" evidence="1">
    <location>
        <begin position="50"/>
        <end position="60"/>
    </location>
</feature>